<gene>
    <name evidence="1" type="ORF">CJ014_24555</name>
</gene>
<proteinExistence type="predicted"/>
<comment type="caution">
    <text evidence="1">The sequence shown here is derived from an EMBL/GenBank/DDBJ whole genome shotgun (WGS) entry which is preliminary data.</text>
</comment>
<name>A0A2G9WQN6_9HYPH</name>
<organism evidence="1 2">
    <name type="scientific">Pleomorphomonas carboxyditropha</name>
    <dbReference type="NCBI Taxonomy" id="2023338"/>
    <lineage>
        <taxon>Bacteria</taxon>
        <taxon>Pseudomonadati</taxon>
        <taxon>Pseudomonadota</taxon>
        <taxon>Alphaproteobacteria</taxon>
        <taxon>Hyphomicrobiales</taxon>
        <taxon>Pleomorphomonadaceae</taxon>
        <taxon>Pleomorphomonas</taxon>
    </lineage>
</organism>
<dbReference type="EMBL" id="NQVN01000029">
    <property type="protein sequence ID" value="PIO96622.1"/>
    <property type="molecule type" value="Genomic_DNA"/>
</dbReference>
<evidence type="ECO:0000313" key="2">
    <source>
        <dbReference type="Proteomes" id="UP000231070"/>
    </source>
</evidence>
<dbReference type="AlphaFoldDB" id="A0A2G9WQN6"/>
<accession>A0A2G9WQN6</accession>
<evidence type="ECO:0000313" key="1">
    <source>
        <dbReference type="EMBL" id="PIO96622.1"/>
    </source>
</evidence>
<keyword evidence="2" id="KW-1185">Reference proteome</keyword>
<sequence>MPVVPTYEDRGIRLDPGLNFRDTTRATGEMFGSGIGEALGSVGRGLIDIGQAVAEVKDLDATNEAKDSNNTFMGGARELSYGKSGYMGTSGRAAVEGLEGYKASLLQLAKDGAAGLSPLAQRKYWDASNVTINNLMDEASRHAMTQRGVWTVQTSKARVDTFRENAAASWDTNDEKLDMIAGFTELQNIGGLLGWHADDLAGQSAELISGVHEDRIVRKAETDPIGAAADIESQKGFLLPDAQNRLKATVGEAALDETTRQDGVAFAEGKRKPAEAANPLFAEAGADATGRAAGPTPERALLLGRITGDDAGKVPRLDSNFATNLSALMDDAPPKFRDDIGIRFPQSEADGPGRTVDLTYKGESLSVAPSQLQDWARRNAGRYGLRMPVGGAGGSVVAAADGVTARALAPSSGQIDAHLAAIADPRRRDIARQAILGTLEQQSQQELQQQMAAKAELWRQVGAGVAPDQVPFSVRQGAGRDAVASARSYAAKTLAGPPDTDEVLLRDMYLYAASRPEDFARLDLNDYRDRLEGSDLKVLAAAQSAIGQDSRKARDQGAELASAFDLAKTRLEEAGAIGSGGGESAEQRQLLAQVQNALYDDLAAFRKANPSTRPTTADFQKMINPHILGYYITPRPAAESGAGKPVRFGDISPNLRDSIARQLQQELGRQPTDGEVAREYQAFRLAQGA</sequence>
<dbReference type="RefSeq" id="WP_100083152.1">
    <property type="nucleotide sequence ID" value="NZ_NQVN01000029.1"/>
</dbReference>
<protein>
    <submittedName>
        <fullName evidence="1">Uncharacterized protein</fullName>
    </submittedName>
</protein>
<dbReference type="OrthoDB" id="8429680at2"/>
<dbReference type="Proteomes" id="UP000231070">
    <property type="component" value="Unassembled WGS sequence"/>
</dbReference>
<reference evidence="1 2" key="1">
    <citation type="submission" date="2017-08" db="EMBL/GenBank/DDBJ databases">
        <title>Pleomorphomonas carboxidotrophicus sp. nov., a new mesophilic hydrogenogenic carboxidotroph.</title>
        <authorList>
            <person name="Esquivel-Elizondo S."/>
            <person name="Krajmalnik-Brown R."/>
            <person name="Maldonado J."/>
        </authorList>
    </citation>
    <scope>NUCLEOTIDE SEQUENCE [LARGE SCALE GENOMIC DNA]</scope>
    <source>
        <strain evidence="1 2">SVCO-16</strain>
    </source>
</reference>